<accession>A0A3B1A9M4</accession>
<organism evidence="1">
    <name type="scientific">hydrothermal vent metagenome</name>
    <dbReference type="NCBI Taxonomy" id="652676"/>
    <lineage>
        <taxon>unclassified sequences</taxon>
        <taxon>metagenomes</taxon>
        <taxon>ecological metagenomes</taxon>
    </lineage>
</organism>
<evidence type="ECO:0000313" key="1">
    <source>
        <dbReference type="EMBL" id="VAX02439.1"/>
    </source>
</evidence>
<feature type="non-terminal residue" evidence="1">
    <location>
        <position position="1"/>
    </location>
</feature>
<proteinExistence type="predicted"/>
<dbReference type="AlphaFoldDB" id="A0A3B1A9M4"/>
<protein>
    <submittedName>
        <fullName evidence="1">Uncharacterized protein</fullName>
    </submittedName>
</protein>
<gene>
    <name evidence="1" type="ORF">MNBD_GAMMA20-1856</name>
</gene>
<sequence length="68" mass="7608">SNRLIAAVMGSLNMITKTPSTHLINESFEGVHQTFDRVAVQANQRYAAMFKTDLKGVKKEENNDAVNR</sequence>
<name>A0A3B1A9M4_9ZZZZ</name>
<dbReference type="EMBL" id="UOFU01000273">
    <property type="protein sequence ID" value="VAX02439.1"/>
    <property type="molecule type" value="Genomic_DNA"/>
</dbReference>
<reference evidence="1" key="1">
    <citation type="submission" date="2018-06" db="EMBL/GenBank/DDBJ databases">
        <authorList>
            <person name="Zhirakovskaya E."/>
        </authorList>
    </citation>
    <scope>NUCLEOTIDE SEQUENCE</scope>
</reference>